<protein>
    <submittedName>
        <fullName evidence="1">Uncharacterized protein</fullName>
    </submittedName>
</protein>
<dbReference type="AlphaFoldDB" id="G6B0C6"/>
<evidence type="ECO:0000313" key="2">
    <source>
        <dbReference type="Proteomes" id="UP000004407"/>
    </source>
</evidence>
<comment type="caution">
    <text evidence="1">The sequence shown here is derived from an EMBL/GenBank/DDBJ whole genome shotgun (WGS) entry which is preliminary data.</text>
</comment>
<evidence type="ECO:0000313" key="1">
    <source>
        <dbReference type="EMBL" id="EHJ37800.1"/>
    </source>
</evidence>
<dbReference type="EMBL" id="AFZZ01000198">
    <property type="protein sequence ID" value="EHJ37800.1"/>
    <property type="molecule type" value="Genomic_DNA"/>
</dbReference>
<reference evidence="1 2" key="1">
    <citation type="submission" date="2011-08" db="EMBL/GenBank/DDBJ databases">
        <authorList>
            <person name="Weinstock G."/>
            <person name="Sodergren E."/>
            <person name="Clifton S."/>
            <person name="Fulton L."/>
            <person name="Fulton B."/>
            <person name="Courtney L."/>
            <person name="Fronick C."/>
            <person name="Harrison M."/>
            <person name="Strong C."/>
            <person name="Farmer C."/>
            <person name="Delahaunty K."/>
            <person name="Markovic C."/>
            <person name="Hall O."/>
            <person name="Minx P."/>
            <person name="Tomlinson C."/>
            <person name="Mitreva M."/>
            <person name="Hou S."/>
            <person name="Chen J."/>
            <person name="Wollam A."/>
            <person name="Pepin K.H."/>
            <person name="Johnson M."/>
            <person name="Bhonagiri V."/>
            <person name="Zhang X."/>
            <person name="Suruliraj S."/>
            <person name="Warren W."/>
            <person name="Chinwalla A."/>
            <person name="Mardis E.R."/>
            <person name="Wilson R.K."/>
        </authorList>
    </citation>
    <scope>NUCLEOTIDE SEQUENCE [LARGE SCALE GENOMIC DNA]</scope>
    <source>
        <strain evidence="1 2">DSM 18206</strain>
    </source>
</reference>
<dbReference type="Proteomes" id="UP000004407">
    <property type="component" value="Unassembled WGS sequence"/>
</dbReference>
<sequence>MFIYIEEFVLVKSKFDSIVVDAKLIINYAIHNPTFVDMGTNVFNYSISVRK</sequence>
<accession>G6B0C6</accession>
<gene>
    <name evidence="1" type="ORF">HMPREF0673_02344</name>
</gene>
<organism evidence="1 2">
    <name type="scientific">Leyella stercorea DSM 18206</name>
    <dbReference type="NCBI Taxonomy" id="1002367"/>
    <lineage>
        <taxon>Bacteria</taxon>
        <taxon>Pseudomonadati</taxon>
        <taxon>Bacteroidota</taxon>
        <taxon>Bacteroidia</taxon>
        <taxon>Bacteroidales</taxon>
        <taxon>Prevotellaceae</taxon>
        <taxon>Leyella</taxon>
    </lineage>
</organism>
<proteinExistence type="predicted"/>
<dbReference type="HOGENOM" id="CLU_3102328_0_0_10"/>
<name>G6B0C6_9BACT</name>